<evidence type="ECO:0000256" key="2">
    <source>
        <dbReference type="SAM" id="SignalP"/>
    </source>
</evidence>
<feature type="chain" id="PRO_5003120458" evidence="2">
    <location>
        <begin position="27"/>
        <end position="436"/>
    </location>
</feature>
<proteinExistence type="predicted"/>
<organism evidence="4">
    <name type="scientific">Schizophyllum commune (strain H4-8 / FGSC 9210)</name>
    <name type="common">Split gill fungus</name>
    <dbReference type="NCBI Taxonomy" id="578458"/>
    <lineage>
        <taxon>Eukaryota</taxon>
        <taxon>Fungi</taxon>
        <taxon>Dikarya</taxon>
        <taxon>Basidiomycota</taxon>
        <taxon>Agaricomycotina</taxon>
        <taxon>Agaricomycetes</taxon>
        <taxon>Agaricomycetidae</taxon>
        <taxon>Agaricales</taxon>
        <taxon>Schizophyllaceae</taxon>
        <taxon>Schizophyllum</taxon>
    </lineage>
</organism>
<feature type="non-terminal residue" evidence="3">
    <location>
        <position position="436"/>
    </location>
</feature>
<feature type="region of interest" description="Disordered" evidence="1">
    <location>
        <begin position="210"/>
        <end position="261"/>
    </location>
</feature>
<evidence type="ECO:0000313" key="4">
    <source>
        <dbReference type="Proteomes" id="UP000007431"/>
    </source>
</evidence>
<dbReference type="OMA" id="KRCCDET"/>
<evidence type="ECO:0000313" key="3">
    <source>
        <dbReference type="EMBL" id="EFI98650.1"/>
    </source>
</evidence>
<dbReference type="KEGG" id="scm:SCHCO_02573813"/>
<dbReference type="GeneID" id="9592805"/>
<feature type="compositionally biased region" description="Basic residues" evidence="1">
    <location>
        <begin position="225"/>
        <end position="239"/>
    </location>
</feature>
<keyword evidence="4" id="KW-1185">Reference proteome</keyword>
<keyword evidence="2" id="KW-0732">Signal</keyword>
<reference evidence="3 4" key="1">
    <citation type="journal article" date="2010" name="Nat. Biotechnol.">
        <title>Genome sequence of the model mushroom Schizophyllum commune.</title>
        <authorList>
            <person name="Ohm R.A."/>
            <person name="de Jong J.F."/>
            <person name="Lugones L.G."/>
            <person name="Aerts A."/>
            <person name="Kothe E."/>
            <person name="Stajich J.E."/>
            <person name="de Vries R.P."/>
            <person name="Record E."/>
            <person name="Levasseur A."/>
            <person name="Baker S.E."/>
            <person name="Bartholomew K.A."/>
            <person name="Coutinho P.M."/>
            <person name="Erdmann S."/>
            <person name="Fowler T.J."/>
            <person name="Gathman A.C."/>
            <person name="Lombard V."/>
            <person name="Henrissat B."/>
            <person name="Knabe N."/>
            <person name="Kuees U."/>
            <person name="Lilly W.W."/>
            <person name="Lindquist E."/>
            <person name="Lucas S."/>
            <person name="Magnuson J.K."/>
            <person name="Piumi F."/>
            <person name="Raudaskoski M."/>
            <person name="Salamov A."/>
            <person name="Schmutz J."/>
            <person name="Schwarze F.W.M.R."/>
            <person name="vanKuyk P.A."/>
            <person name="Horton J.S."/>
            <person name="Grigoriev I.V."/>
            <person name="Woesten H.A.B."/>
        </authorList>
    </citation>
    <scope>NUCLEOTIDE SEQUENCE [LARGE SCALE GENOMIC DNA]</scope>
    <source>
        <strain evidence="4">H4-8 / FGSC 9210</strain>
    </source>
</reference>
<feature type="region of interest" description="Disordered" evidence="1">
    <location>
        <begin position="34"/>
        <end position="101"/>
    </location>
</feature>
<dbReference type="RefSeq" id="XP_003033553.1">
    <property type="nucleotide sequence ID" value="XM_003033507.1"/>
</dbReference>
<feature type="region of interest" description="Disordered" evidence="1">
    <location>
        <begin position="124"/>
        <end position="143"/>
    </location>
</feature>
<dbReference type="Proteomes" id="UP000007431">
    <property type="component" value="Unassembled WGS sequence"/>
</dbReference>
<sequence>MIQQHPALVATGCCNTLLLLLPTAIARRTLPNAPTFSVIPGLSRRRQQRARDAHRRPASRSPTRTHVQPAAPTRPFPRPSRRVLRPPPSRRARSVRSHALLASTSSPLPALAIVHTRARRSRAHLGKCRDRAENGSRLGSRASTCSSLPRARVGRRVARIQPLLDTPACPSDARARCVPTPHSPLRGEPSPALATARAFAGTMRAFSADAELAPSASRGPPRARAAARRSAAHTGRRTARTQPSLGAPTRPSDGAVPPLAPTRADAVDARRVARARGWPRNKPASQRIAALPRRRRDAAGALPRVAVSSTLTSNDAERRQGYAAAGHARTLLSAKGRNEGEVNVSEELERYERDERKVEGKDGIEVGCTRAGGCAKVVDESKRLRSNAADFFRDRHVTRNSGSASRAAAATADFCDYQRLPLPQREVKVGEVHRNE</sequence>
<dbReference type="VEuPathDB" id="FungiDB:SCHCODRAFT_02573813"/>
<feature type="compositionally biased region" description="Low complexity" evidence="1">
    <location>
        <begin position="213"/>
        <end position="224"/>
    </location>
</feature>
<feature type="compositionally biased region" description="Basic residues" evidence="1">
    <location>
        <begin position="79"/>
        <end position="96"/>
    </location>
</feature>
<dbReference type="HOGENOM" id="CLU_628758_0_0_1"/>
<accession>D8Q2A7</accession>
<feature type="compositionally biased region" description="Basic residues" evidence="1">
    <location>
        <begin position="43"/>
        <end position="58"/>
    </location>
</feature>
<feature type="signal peptide" evidence="2">
    <location>
        <begin position="1"/>
        <end position="26"/>
    </location>
</feature>
<evidence type="ECO:0000256" key="1">
    <source>
        <dbReference type="SAM" id="MobiDB-lite"/>
    </source>
</evidence>
<gene>
    <name evidence="3" type="ORF">SCHCODRAFT_108532</name>
</gene>
<dbReference type="AlphaFoldDB" id="D8Q2A7"/>
<name>D8Q2A7_SCHCM</name>
<dbReference type="InParanoid" id="D8Q2A7"/>
<protein>
    <submittedName>
        <fullName evidence="3">Uncharacterized protein</fullName>
    </submittedName>
</protein>
<dbReference type="EMBL" id="GL377305">
    <property type="protein sequence ID" value="EFI98650.1"/>
    <property type="molecule type" value="Genomic_DNA"/>
</dbReference>